<keyword evidence="1" id="KW-0472">Membrane</keyword>
<keyword evidence="1" id="KW-1133">Transmembrane helix</keyword>
<sequence length="466" mass="52793">MATIFGNALLGKALGHTDAQKAFRPWWDVLEDFLVYGLVMAGLIVAPTAAINSTPLDCTQCFEGTCPDEYVKSDEKAGFQWRWVLKYCTVMALDRFILYFPYILLGIGFLLIGIERMFTRIFKADRKVDLFYSLIAKEALENPYEEGEELIEESKDCIEVLYSFRKSNNFFKSYLYRTIVELVVAIFLFALLIVYGVSSLRKGDIVYCNVHGIYYECAGIYPQFYGVVLGTVLFILIGYMLCTSYNLVWLLIPYFGKMSFMMKSLKNFGSTDIHELYYNNRDLALMLDLLAENSGLAPSLRILGLFDKDFRSTIEPINVLVERLSGAGGDLEIRVKFEEAVNARKLMNNSKLIPNILYTVETKPHTKSSAIETFSSATEQSIHPRKLMIDSEGSGSEMQNIQGINYTSVIRDVEPKQAYTICISTIINGKTVARVLQGLKAAEEVEKEIDEKSKINMPEINAFHGR</sequence>
<reference evidence="3" key="1">
    <citation type="submission" date="2014-05" db="EMBL/GenBank/DDBJ databases">
        <authorList>
            <person name="Chronopoulou M."/>
        </authorList>
    </citation>
    <scope>NUCLEOTIDE SEQUENCE</scope>
    <source>
        <tissue evidence="3">Whole organism</tissue>
    </source>
</reference>
<gene>
    <name evidence="2" type="ORF">LSAA_11819</name>
</gene>
<evidence type="ECO:0000313" key="2">
    <source>
        <dbReference type="EMBL" id="CAF2968865.1"/>
    </source>
</evidence>
<reference evidence="2" key="2">
    <citation type="submission" date="2021-02" db="EMBL/GenBank/DDBJ databases">
        <authorList>
            <person name="Bekaert M."/>
        </authorList>
    </citation>
    <scope>NUCLEOTIDE SEQUENCE</scope>
    <source>
        <strain evidence="2">IoA-00</strain>
    </source>
</reference>
<feature type="transmembrane region" description="Helical" evidence="1">
    <location>
        <begin position="33"/>
        <end position="51"/>
    </location>
</feature>
<dbReference type="OrthoDB" id="6393812at2759"/>
<dbReference type="Proteomes" id="UP000675881">
    <property type="component" value="Chromosome 6"/>
</dbReference>
<feature type="transmembrane region" description="Helical" evidence="1">
    <location>
        <begin position="174"/>
        <end position="197"/>
    </location>
</feature>
<organism evidence="3">
    <name type="scientific">Lepeophtheirus salmonis</name>
    <name type="common">Salmon louse</name>
    <name type="synonym">Caligus salmonis</name>
    <dbReference type="NCBI Taxonomy" id="72036"/>
    <lineage>
        <taxon>Eukaryota</taxon>
        <taxon>Metazoa</taxon>
        <taxon>Ecdysozoa</taxon>
        <taxon>Arthropoda</taxon>
        <taxon>Crustacea</taxon>
        <taxon>Multicrustacea</taxon>
        <taxon>Hexanauplia</taxon>
        <taxon>Copepoda</taxon>
        <taxon>Siphonostomatoida</taxon>
        <taxon>Caligidae</taxon>
        <taxon>Lepeophtheirus</taxon>
    </lineage>
</organism>
<proteinExistence type="predicted"/>
<name>A0A0K2V2H9_LEPSM</name>
<dbReference type="EMBL" id="HACA01027343">
    <property type="protein sequence ID" value="CDW44704.1"/>
    <property type="molecule type" value="Transcribed_RNA"/>
</dbReference>
<feature type="transmembrane region" description="Helical" evidence="1">
    <location>
        <begin position="96"/>
        <end position="114"/>
    </location>
</feature>
<dbReference type="AlphaFoldDB" id="A0A0K2V2H9"/>
<protein>
    <submittedName>
        <fullName evidence="2">LRRC8</fullName>
    </submittedName>
    <submittedName>
        <fullName evidence="3">Leucinerich repeatcontaining protein 8Dlike [Xenopus (Silurana) tropicalis]</fullName>
    </submittedName>
</protein>
<evidence type="ECO:0000313" key="4">
    <source>
        <dbReference type="Proteomes" id="UP000675881"/>
    </source>
</evidence>
<evidence type="ECO:0000313" key="3">
    <source>
        <dbReference type="EMBL" id="CDW44704.1"/>
    </source>
</evidence>
<feature type="transmembrane region" description="Helical" evidence="1">
    <location>
        <begin position="224"/>
        <end position="252"/>
    </location>
</feature>
<dbReference type="EMBL" id="HG994585">
    <property type="protein sequence ID" value="CAF2968865.1"/>
    <property type="molecule type" value="Genomic_DNA"/>
</dbReference>
<evidence type="ECO:0000256" key="1">
    <source>
        <dbReference type="SAM" id="Phobius"/>
    </source>
</evidence>
<accession>A0A0K2V2H9</accession>
<keyword evidence="4" id="KW-1185">Reference proteome</keyword>
<keyword evidence="1" id="KW-0812">Transmembrane</keyword>